<proteinExistence type="inferred from homology"/>
<keyword evidence="10" id="KW-1185">Reference proteome</keyword>
<sequence>MNMSLFKWRRLGVEALLFVMALVVIIPFFMILVNSFKDVTEAARFKLTLPASLNFDNFAAVFADGKIWRGYMNSALISVGALIVTNLFASLASFSIQRNGTRLTTFLYYFFIVGLVMPVSLIPTIKLMMGLGIHNTYQGMIVYYASVLLPFTIFLMTGYLKTIPRELDESGIIDGCGPLRLFFKIMLPLMQPVMVTASLLTIISVWNDFMGPFYLLTDGSKWTVTVSVYNYVGKYSSDWNLIFADILVVILPILILYFLLQEYIVEGMTAGAIKG</sequence>
<gene>
    <name evidence="9" type="ORF">FPL14_17795</name>
</gene>
<evidence type="ECO:0000256" key="1">
    <source>
        <dbReference type="ARBA" id="ARBA00004651"/>
    </source>
</evidence>
<evidence type="ECO:0000256" key="3">
    <source>
        <dbReference type="ARBA" id="ARBA00022475"/>
    </source>
</evidence>
<dbReference type="PROSITE" id="PS50928">
    <property type="entry name" value="ABC_TM1"/>
    <property type="match status" value="1"/>
</dbReference>
<dbReference type="GO" id="GO:0005886">
    <property type="term" value="C:plasma membrane"/>
    <property type="evidence" value="ECO:0007669"/>
    <property type="project" value="UniProtKB-SubCell"/>
</dbReference>
<organism evidence="9 10">
    <name type="scientific">Cohnella cholangitidis</name>
    <dbReference type="NCBI Taxonomy" id="2598458"/>
    <lineage>
        <taxon>Bacteria</taxon>
        <taxon>Bacillati</taxon>
        <taxon>Bacillota</taxon>
        <taxon>Bacilli</taxon>
        <taxon>Bacillales</taxon>
        <taxon>Paenibacillaceae</taxon>
        <taxon>Cohnella</taxon>
    </lineage>
</organism>
<dbReference type="EMBL" id="CP041969">
    <property type="protein sequence ID" value="QMV42833.1"/>
    <property type="molecule type" value="Genomic_DNA"/>
</dbReference>
<comment type="similarity">
    <text evidence="7">Belongs to the binding-protein-dependent transport system permease family.</text>
</comment>
<evidence type="ECO:0000313" key="10">
    <source>
        <dbReference type="Proteomes" id="UP000515679"/>
    </source>
</evidence>
<dbReference type="CDD" id="cd06261">
    <property type="entry name" value="TM_PBP2"/>
    <property type="match status" value="1"/>
</dbReference>
<keyword evidence="6 7" id="KW-0472">Membrane</keyword>
<keyword evidence="4 7" id="KW-0812">Transmembrane</keyword>
<dbReference type="PANTHER" id="PTHR43744">
    <property type="entry name" value="ABC TRANSPORTER PERMEASE PROTEIN MG189-RELATED-RELATED"/>
    <property type="match status" value="1"/>
</dbReference>
<feature type="transmembrane region" description="Helical" evidence="7">
    <location>
        <begin position="75"/>
        <end position="94"/>
    </location>
</feature>
<dbReference type="AlphaFoldDB" id="A0A7G5C0U9"/>
<comment type="subcellular location">
    <subcellularLocation>
        <location evidence="1 7">Cell membrane</location>
        <topology evidence="1 7">Multi-pass membrane protein</topology>
    </subcellularLocation>
</comment>
<dbReference type="GO" id="GO:0055085">
    <property type="term" value="P:transmembrane transport"/>
    <property type="evidence" value="ECO:0007669"/>
    <property type="project" value="InterPro"/>
</dbReference>
<accession>A0A7G5C0U9</accession>
<dbReference type="Pfam" id="PF00528">
    <property type="entry name" value="BPD_transp_1"/>
    <property type="match status" value="1"/>
</dbReference>
<keyword evidence="3" id="KW-1003">Cell membrane</keyword>
<name>A0A7G5C0U9_9BACL</name>
<feature type="transmembrane region" description="Helical" evidence="7">
    <location>
        <begin position="239"/>
        <end position="260"/>
    </location>
</feature>
<dbReference type="InterPro" id="IPR000515">
    <property type="entry name" value="MetI-like"/>
</dbReference>
<feature type="transmembrane region" description="Helical" evidence="7">
    <location>
        <begin position="141"/>
        <end position="160"/>
    </location>
</feature>
<dbReference type="KEGG" id="cchl:FPL14_17795"/>
<dbReference type="Proteomes" id="UP000515679">
    <property type="component" value="Chromosome"/>
</dbReference>
<dbReference type="PANTHER" id="PTHR43744:SF12">
    <property type="entry name" value="ABC TRANSPORTER PERMEASE PROTEIN MG189-RELATED"/>
    <property type="match status" value="1"/>
</dbReference>
<evidence type="ECO:0000256" key="6">
    <source>
        <dbReference type="ARBA" id="ARBA00023136"/>
    </source>
</evidence>
<keyword evidence="5 7" id="KW-1133">Transmembrane helix</keyword>
<evidence type="ECO:0000259" key="8">
    <source>
        <dbReference type="PROSITE" id="PS50928"/>
    </source>
</evidence>
<evidence type="ECO:0000256" key="2">
    <source>
        <dbReference type="ARBA" id="ARBA00022448"/>
    </source>
</evidence>
<feature type="transmembrane region" description="Helical" evidence="7">
    <location>
        <begin position="12"/>
        <end position="33"/>
    </location>
</feature>
<feature type="transmembrane region" description="Helical" evidence="7">
    <location>
        <begin position="181"/>
        <end position="206"/>
    </location>
</feature>
<protein>
    <submittedName>
        <fullName evidence="9">Carbohydrate ABC transporter permease</fullName>
    </submittedName>
</protein>
<feature type="domain" description="ABC transmembrane type-1" evidence="8">
    <location>
        <begin position="71"/>
        <end position="260"/>
    </location>
</feature>
<dbReference type="Gene3D" id="1.10.3720.10">
    <property type="entry name" value="MetI-like"/>
    <property type="match status" value="1"/>
</dbReference>
<evidence type="ECO:0000256" key="7">
    <source>
        <dbReference type="RuleBase" id="RU363032"/>
    </source>
</evidence>
<keyword evidence="2 7" id="KW-0813">Transport</keyword>
<feature type="transmembrane region" description="Helical" evidence="7">
    <location>
        <begin position="106"/>
        <end position="129"/>
    </location>
</feature>
<reference evidence="9 10" key="1">
    <citation type="submission" date="2019-07" db="EMBL/GenBank/DDBJ databases">
        <authorList>
            <person name="Kim J.K."/>
            <person name="Cheong H.-M."/>
            <person name="Choi Y."/>
            <person name="Hwang K.J."/>
            <person name="Lee S."/>
            <person name="Choi C."/>
        </authorList>
    </citation>
    <scope>NUCLEOTIDE SEQUENCE [LARGE SCALE GENOMIC DNA]</scope>
    <source>
        <strain evidence="9 10">KS 22</strain>
    </source>
</reference>
<dbReference type="SUPFAM" id="SSF161098">
    <property type="entry name" value="MetI-like"/>
    <property type="match status" value="1"/>
</dbReference>
<evidence type="ECO:0000256" key="5">
    <source>
        <dbReference type="ARBA" id="ARBA00022989"/>
    </source>
</evidence>
<dbReference type="InterPro" id="IPR035906">
    <property type="entry name" value="MetI-like_sf"/>
</dbReference>
<evidence type="ECO:0000256" key="4">
    <source>
        <dbReference type="ARBA" id="ARBA00022692"/>
    </source>
</evidence>
<evidence type="ECO:0000313" key="9">
    <source>
        <dbReference type="EMBL" id="QMV42833.1"/>
    </source>
</evidence>